<protein>
    <submittedName>
        <fullName evidence="2">Uncharacterized protein</fullName>
    </submittedName>
</protein>
<evidence type="ECO:0000313" key="3">
    <source>
        <dbReference type="Proteomes" id="UP000788993"/>
    </source>
</evidence>
<keyword evidence="3" id="KW-1185">Reference proteome</keyword>
<feature type="region of interest" description="Disordered" evidence="1">
    <location>
        <begin position="1"/>
        <end position="23"/>
    </location>
</feature>
<name>A0A9P8T2W8_9ASCO</name>
<accession>A0A9P8T2W8</accession>
<sequence length="355" mass="40132">MSSESATMFARSGTSLSGAIDGSSDGEKNWLWLGVSDTIGDKVSRNRWFRRPVSPRCRPESGRVAAVEIQQRHKFEDLIASERRRVVAEVAHLGEHDEGVVQVLERGVVDAKRGVEQHQRSRGREQILSVHVAEQRKHVFRHERPKRANGVDRGLEGGVEQGQHRGRVLCEVEKDAIFRILSAQVHKHKMEQQGPHRQIDTLEVFGHHVDDKPADVDFWLLKVAVYVIGQLFLPVEQAHHEVVHDRQDVAGRLARVQPAEDVCVDLGDFHTVANKLCLREDVMFAAWWRIRHVEVVGQLCGDVVVGERERQPSFGRQHPLKNIHGPPESATMLELVPIDGVFADVDMEAKDQRCT</sequence>
<evidence type="ECO:0000256" key="1">
    <source>
        <dbReference type="SAM" id="MobiDB-lite"/>
    </source>
</evidence>
<feature type="compositionally biased region" description="Polar residues" evidence="1">
    <location>
        <begin position="1"/>
        <end position="17"/>
    </location>
</feature>
<reference evidence="2" key="1">
    <citation type="journal article" date="2021" name="Open Biol.">
        <title>Shared evolutionary footprints suggest mitochondrial oxidative damage underlies multiple complex I losses in fungi.</title>
        <authorList>
            <person name="Schikora-Tamarit M.A."/>
            <person name="Marcet-Houben M."/>
            <person name="Nosek J."/>
            <person name="Gabaldon T."/>
        </authorList>
    </citation>
    <scope>NUCLEOTIDE SEQUENCE</scope>
    <source>
        <strain evidence="2">NCAIM Y.01608</strain>
    </source>
</reference>
<reference evidence="2" key="2">
    <citation type="submission" date="2021-01" db="EMBL/GenBank/DDBJ databases">
        <authorList>
            <person name="Schikora-Tamarit M.A."/>
        </authorList>
    </citation>
    <scope>NUCLEOTIDE SEQUENCE</scope>
    <source>
        <strain evidence="2">NCAIM Y.01608</strain>
    </source>
</reference>
<comment type="caution">
    <text evidence="2">The sequence shown here is derived from an EMBL/GenBank/DDBJ whole genome shotgun (WGS) entry which is preliminary data.</text>
</comment>
<evidence type="ECO:0000313" key="2">
    <source>
        <dbReference type="EMBL" id="KAH3663216.1"/>
    </source>
</evidence>
<dbReference type="AlphaFoldDB" id="A0A9P8T2W8"/>
<dbReference type="Proteomes" id="UP000788993">
    <property type="component" value="Unassembled WGS sequence"/>
</dbReference>
<proteinExistence type="predicted"/>
<organism evidence="2 3">
    <name type="scientific">Ogataea polymorpha</name>
    <dbReference type="NCBI Taxonomy" id="460523"/>
    <lineage>
        <taxon>Eukaryota</taxon>
        <taxon>Fungi</taxon>
        <taxon>Dikarya</taxon>
        <taxon>Ascomycota</taxon>
        <taxon>Saccharomycotina</taxon>
        <taxon>Pichiomycetes</taxon>
        <taxon>Pichiales</taxon>
        <taxon>Pichiaceae</taxon>
        <taxon>Ogataea</taxon>
    </lineage>
</organism>
<dbReference type="EMBL" id="JAEUBD010001266">
    <property type="protein sequence ID" value="KAH3663216.1"/>
    <property type="molecule type" value="Genomic_DNA"/>
</dbReference>
<gene>
    <name evidence="2" type="ORF">OGATHE_004792</name>
</gene>